<dbReference type="AlphaFoldDB" id="A0A076EQZ7"/>
<dbReference type="GO" id="GO:0016787">
    <property type="term" value="F:hydrolase activity"/>
    <property type="evidence" value="ECO:0007669"/>
    <property type="project" value="UniProtKB-ARBA"/>
</dbReference>
<dbReference type="EMBL" id="CP008947">
    <property type="protein sequence ID" value="AII05859.1"/>
    <property type="molecule type" value="Genomic_DNA"/>
</dbReference>
<dbReference type="Gene3D" id="3.40.720.10">
    <property type="entry name" value="Alkaline Phosphatase, subunit A"/>
    <property type="match status" value="1"/>
</dbReference>
<dbReference type="SUPFAM" id="SSF53649">
    <property type="entry name" value="Alkaline phosphatase-like"/>
    <property type="match status" value="1"/>
</dbReference>
<evidence type="ECO:0000313" key="1">
    <source>
        <dbReference type="EMBL" id="AII05859.1"/>
    </source>
</evidence>
<proteinExistence type="predicted"/>
<sequence>MTVSAPPLDVYSQPTLSTLMPSVLASLGVAGEPNRLHLPDSRHTVVFLIDGLGWTLLRRHREHAPFLDSLTGRPIRAGFPTTTATSIASFGTGLPSGGHGITGYQSYVREVRGTLNWLSWRAGHKGDELTRLVPEVVQPAPTVFERAAAAGITCTTVVPAKFDGSGLTRAVLRGGTFAGIHAYGDLIAHVVTAARSGERTLTYCYLSEIDTLGHVYGPGSESWLHQVALVDRLVERLAAGLAAAQPDTTLYVTADHGMVTVDDADKIDFDATPALSDDVVALAGEPRCRHVHTRAGAGHDVAARWRNELGHRMWIGTRDEAVTAGLFGPAVRSEVQGRIGDVVAIAQGGVAVVRRKAESRLSALPGQHGALTDDELLIPLLQGTIT</sequence>
<dbReference type="eggNOG" id="COG1524">
    <property type="taxonomic scope" value="Bacteria"/>
</dbReference>
<dbReference type="InterPro" id="IPR002591">
    <property type="entry name" value="Phosphodiest/P_Trfase"/>
</dbReference>
<protein>
    <submittedName>
        <fullName evidence="1">Phosphodiesterase</fullName>
    </submittedName>
</protein>
<dbReference type="PANTHER" id="PTHR10151">
    <property type="entry name" value="ECTONUCLEOTIDE PYROPHOSPHATASE/PHOSPHODIESTERASE"/>
    <property type="match status" value="1"/>
</dbReference>
<accession>A0A076EQZ7</accession>
<dbReference type="Pfam" id="PF01663">
    <property type="entry name" value="Phosphodiest"/>
    <property type="match status" value="1"/>
</dbReference>
<dbReference type="InterPro" id="IPR017850">
    <property type="entry name" value="Alkaline_phosphatase_core_sf"/>
</dbReference>
<reference evidence="1 2" key="1">
    <citation type="submission" date="2014-07" db="EMBL/GenBank/DDBJ databases">
        <title>Genome Sequence of Rhodococcus opacus Strain R7, a Biodegrader of Mono- and Polycyclic Aromatic Hydrocarbons.</title>
        <authorList>
            <person name="Di Gennaro P."/>
            <person name="Zampolli J."/>
            <person name="Presti I."/>
            <person name="Cappelletti M."/>
            <person name="D'Ursi P."/>
            <person name="Orro A."/>
            <person name="Mezzelani A."/>
            <person name="Milanesi L."/>
        </authorList>
    </citation>
    <scope>NUCLEOTIDE SEQUENCE [LARGE SCALE GENOMIC DNA]</scope>
    <source>
        <strain evidence="1 2">R7</strain>
    </source>
</reference>
<dbReference type="RefSeq" id="WP_037233049.1">
    <property type="nucleotide sequence ID" value="NZ_CP008947.1"/>
</dbReference>
<dbReference type="PANTHER" id="PTHR10151:SF120">
    <property type="entry name" value="BIS(5'-ADENOSYL)-TRIPHOSPHATASE"/>
    <property type="match status" value="1"/>
</dbReference>
<dbReference type="Proteomes" id="UP000028488">
    <property type="component" value="Chromosome"/>
</dbReference>
<gene>
    <name evidence="1" type="ORF">EP51_15170</name>
</gene>
<organism evidence="1 2">
    <name type="scientific">Rhodococcus opacus</name>
    <name type="common">Nocardia opaca</name>
    <dbReference type="NCBI Taxonomy" id="37919"/>
    <lineage>
        <taxon>Bacteria</taxon>
        <taxon>Bacillati</taxon>
        <taxon>Actinomycetota</taxon>
        <taxon>Actinomycetes</taxon>
        <taxon>Mycobacteriales</taxon>
        <taxon>Nocardiaceae</taxon>
        <taxon>Rhodococcus</taxon>
    </lineage>
</organism>
<name>A0A076EQZ7_RHOOP</name>
<evidence type="ECO:0000313" key="2">
    <source>
        <dbReference type="Proteomes" id="UP000028488"/>
    </source>
</evidence>